<keyword evidence="8" id="KW-1185">Reference proteome</keyword>
<sequence>MEVDACLHRLEGSDPNEQVGGLVVRKKSAAAEQHIFRAPTPRTSLLGLDLLAAQKRKDREEKNKQEELEEKWKKKSKVSSYRDWEEGQEDSSSDEENDNKDVVDNRRERKYRVTGSETPSNPGGVSEEFRQRHQKRERDRREHGVYASSKEDKKREREKTRERERSHRSERDDWDRSYRSSSNSRSERGDRSERDHSERSNKGGRRDEPDTPRHRPKDSATPSRSSWDEDDSGYGSSRCSQWESPTPSRRESERSQLTPSSRGSERKDRDRSVKSRYPDDTPLPTPSYKYNEWANDRRHLGSTPRLSRGKGRREVGEDGITFENEEEKEQWEEDQRQADRDWYMMDEGYDEFHNPLTSSSDDYVKKREQILQKQTQKRISAKKRQINEDNERWETNRMLTSGVVQRLEVDEDFEEDNAARVHLLVHNLVPPFLDGRIVFTKQPEPVIPVKDATSDMAIISRKGSQLVRKHREQKERKKAQHKHWELAGTKLGDIMGIQKKEDDDAQTRAVGEDGSVDYKTEQKFAEHMKEKSEASSEFSKKKTLLEQRQYLPIFAVRQQLLNIIRDNSIVIVVGETGSGKTTQLTQYLHEDGYTQYGMVGCTQPRRVAAMSVAKRVSEEHGCSLGDEVGYAIRFEDCTSEKTVIKYMTDGILLRESLRESDLDHYSAIIMDEAHERSLNTDVLFGLLREVRIFVYLLLFIRARRSGEKETY</sequence>
<feature type="compositionally biased region" description="Basic and acidic residues" evidence="5">
    <location>
        <begin position="55"/>
        <end position="72"/>
    </location>
</feature>
<keyword evidence="3 7" id="KW-0347">Helicase</keyword>
<dbReference type="PROSITE" id="PS00690">
    <property type="entry name" value="DEAH_ATP_HELICASE"/>
    <property type="match status" value="1"/>
</dbReference>
<feature type="compositionally biased region" description="Basic and acidic residues" evidence="5">
    <location>
        <begin position="185"/>
        <end position="213"/>
    </location>
</feature>
<proteinExistence type="predicted"/>
<name>A0ABS2Z6G6_POLSE</name>
<gene>
    <name evidence="7" type="primary">Dhx38_1</name>
    <name evidence="7" type="ORF">GTO92_0012646</name>
</gene>
<dbReference type="Gene3D" id="3.40.50.300">
    <property type="entry name" value="P-loop containing nucleotide triphosphate hydrolases"/>
    <property type="match status" value="1"/>
</dbReference>
<comment type="caution">
    <text evidence="7">The sequence shown here is derived from an EMBL/GenBank/DDBJ whole genome shotgun (WGS) entry which is preliminary data.</text>
</comment>
<feature type="compositionally biased region" description="Basic and acidic residues" evidence="5">
    <location>
        <begin position="263"/>
        <end position="279"/>
    </location>
</feature>
<dbReference type="GO" id="GO:0004386">
    <property type="term" value="F:helicase activity"/>
    <property type="evidence" value="ECO:0007669"/>
    <property type="project" value="UniProtKB-KW"/>
</dbReference>
<feature type="non-terminal residue" evidence="7">
    <location>
        <position position="711"/>
    </location>
</feature>
<evidence type="ECO:0000256" key="1">
    <source>
        <dbReference type="ARBA" id="ARBA00022741"/>
    </source>
</evidence>
<dbReference type="EMBL" id="JAAWVN010027410">
    <property type="protein sequence ID" value="MBN3294616.1"/>
    <property type="molecule type" value="Genomic_DNA"/>
</dbReference>
<evidence type="ECO:0000256" key="2">
    <source>
        <dbReference type="ARBA" id="ARBA00022801"/>
    </source>
</evidence>
<evidence type="ECO:0000256" key="5">
    <source>
        <dbReference type="SAM" id="MobiDB-lite"/>
    </source>
</evidence>
<keyword evidence="2" id="KW-0378">Hydrolase</keyword>
<evidence type="ECO:0000313" key="8">
    <source>
        <dbReference type="Proteomes" id="UP001166052"/>
    </source>
</evidence>
<dbReference type="InterPro" id="IPR027417">
    <property type="entry name" value="P-loop_NTPase"/>
</dbReference>
<evidence type="ECO:0000256" key="4">
    <source>
        <dbReference type="ARBA" id="ARBA00022840"/>
    </source>
</evidence>
<feature type="compositionally biased region" description="Acidic residues" evidence="5">
    <location>
        <begin position="86"/>
        <end position="98"/>
    </location>
</feature>
<protein>
    <submittedName>
        <fullName evidence="7">PRP16 helicase</fullName>
    </submittedName>
</protein>
<feature type="domain" description="Helicase ATP-binding" evidence="6">
    <location>
        <begin position="561"/>
        <end position="699"/>
    </location>
</feature>
<keyword evidence="4" id="KW-0067">ATP-binding</keyword>
<dbReference type="SUPFAM" id="SSF52540">
    <property type="entry name" value="P-loop containing nucleoside triphosphate hydrolases"/>
    <property type="match status" value="1"/>
</dbReference>
<feature type="non-terminal residue" evidence="7">
    <location>
        <position position="1"/>
    </location>
</feature>
<evidence type="ECO:0000256" key="3">
    <source>
        <dbReference type="ARBA" id="ARBA00022806"/>
    </source>
</evidence>
<dbReference type="InterPro" id="IPR014001">
    <property type="entry name" value="Helicase_ATP-bd"/>
</dbReference>
<dbReference type="PROSITE" id="PS51192">
    <property type="entry name" value="HELICASE_ATP_BIND_1"/>
    <property type="match status" value="1"/>
</dbReference>
<feature type="compositionally biased region" description="Basic and acidic residues" evidence="5">
    <location>
        <begin position="127"/>
        <end position="178"/>
    </location>
</feature>
<dbReference type="Proteomes" id="UP001166052">
    <property type="component" value="Unassembled WGS sequence"/>
</dbReference>
<reference evidence="7" key="1">
    <citation type="journal article" date="2021" name="Cell">
        <title>Tracing the genetic footprints of vertebrate landing in non-teleost ray-finned fishes.</title>
        <authorList>
            <person name="Bi X."/>
            <person name="Wang K."/>
            <person name="Yang L."/>
            <person name="Pan H."/>
            <person name="Jiang H."/>
            <person name="Wei Q."/>
            <person name="Fang M."/>
            <person name="Yu H."/>
            <person name="Zhu C."/>
            <person name="Cai Y."/>
            <person name="He Y."/>
            <person name="Gan X."/>
            <person name="Zeng H."/>
            <person name="Yu D."/>
            <person name="Zhu Y."/>
            <person name="Jiang H."/>
            <person name="Qiu Q."/>
            <person name="Yang H."/>
            <person name="Zhang Y.E."/>
            <person name="Wang W."/>
            <person name="Zhu M."/>
            <person name="He S."/>
            <person name="Zhang G."/>
        </authorList>
    </citation>
    <scope>NUCLEOTIDE SEQUENCE</scope>
    <source>
        <strain evidence="7">Bchr_001</strain>
    </source>
</reference>
<evidence type="ECO:0000259" key="6">
    <source>
        <dbReference type="PROSITE" id="PS51192"/>
    </source>
</evidence>
<dbReference type="InterPro" id="IPR002464">
    <property type="entry name" value="DNA/RNA_helicase_DEAH_CS"/>
</dbReference>
<organism evidence="7 8">
    <name type="scientific">Polypterus senegalus</name>
    <name type="common">Senegal bichir</name>
    <dbReference type="NCBI Taxonomy" id="55291"/>
    <lineage>
        <taxon>Eukaryota</taxon>
        <taxon>Metazoa</taxon>
        <taxon>Chordata</taxon>
        <taxon>Craniata</taxon>
        <taxon>Vertebrata</taxon>
        <taxon>Euteleostomi</taxon>
        <taxon>Actinopterygii</taxon>
        <taxon>Polypteriformes</taxon>
        <taxon>Polypteridae</taxon>
        <taxon>Polypterus</taxon>
    </lineage>
</organism>
<dbReference type="SMART" id="SM00487">
    <property type="entry name" value="DEXDc"/>
    <property type="match status" value="1"/>
</dbReference>
<dbReference type="PANTHER" id="PTHR18934:SF91">
    <property type="entry name" value="PRE-MRNA-SPLICING FACTOR ATP-DEPENDENT RNA HELICASE PRP16"/>
    <property type="match status" value="1"/>
</dbReference>
<feature type="compositionally biased region" description="Acidic residues" evidence="5">
    <location>
        <begin position="323"/>
        <end position="332"/>
    </location>
</feature>
<dbReference type="PANTHER" id="PTHR18934">
    <property type="entry name" value="ATP-DEPENDENT RNA HELICASE"/>
    <property type="match status" value="1"/>
</dbReference>
<accession>A0ABS2Z6G6</accession>
<feature type="region of interest" description="Disordered" evidence="5">
    <location>
        <begin position="54"/>
        <end position="336"/>
    </location>
</feature>
<evidence type="ECO:0000313" key="7">
    <source>
        <dbReference type="EMBL" id="MBN3294616.1"/>
    </source>
</evidence>
<keyword evidence="1" id="KW-0547">Nucleotide-binding</keyword>